<comment type="caution">
    <text evidence="1">The sequence shown here is derived from an EMBL/GenBank/DDBJ whole genome shotgun (WGS) entry which is preliminary data.</text>
</comment>
<evidence type="ECO:0008006" key="3">
    <source>
        <dbReference type="Google" id="ProtNLM"/>
    </source>
</evidence>
<proteinExistence type="predicted"/>
<dbReference type="RefSeq" id="WP_053417963.1">
    <property type="nucleotide sequence ID" value="NZ_CP063302.1"/>
</dbReference>
<accession>A0A0M0LFT6</accession>
<dbReference type="OrthoDB" id="1706970at2"/>
<protein>
    <recommendedName>
        <fullName evidence="3">QueT transporter family protein</fullName>
    </recommendedName>
</protein>
<dbReference type="Proteomes" id="UP000036867">
    <property type="component" value="Unassembled WGS sequence"/>
</dbReference>
<evidence type="ECO:0000313" key="2">
    <source>
        <dbReference type="Proteomes" id="UP000036867"/>
    </source>
</evidence>
<reference evidence="2" key="1">
    <citation type="submission" date="2015-08" db="EMBL/GenBank/DDBJ databases">
        <title>Fjat-10028 dsm 16317.</title>
        <authorList>
            <person name="Liu B."/>
            <person name="Wang J."/>
            <person name="Zhu Y."/>
            <person name="Liu G."/>
            <person name="Chen Q."/>
            <person name="Chen Z."/>
            <person name="Lan J."/>
            <person name="Che J."/>
            <person name="Ge C."/>
            <person name="Shi H."/>
            <person name="Pan Z."/>
            <person name="Liu X."/>
        </authorList>
    </citation>
    <scope>NUCLEOTIDE SEQUENCE [LARGE SCALE GENOMIC DNA]</scope>
    <source>
        <strain evidence="2">DSM 16317</strain>
    </source>
</reference>
<keyword evidence="2" id="KW-1185">Reference proteome</keyword>
<dbReference type="Pfam" id="PF06177">
    <property type="entry name" value="QueT"/>
    <property type="match status" value="1"/>
</dbReference>
<gene>
    <name evidence="1" type="ORF">AMD00_15845</name>
</gene>
<dbReference type="PANTHER" id="PTHR40044">
    <property type="entry name" value="INTEGRAL MEMBRANE PROTEIN-RELATED"/>
    <property type="match status" value="1"/>
</dbReference>
<organism evidence="1 2">
    <name type="scientific">Viridibacillus arvi</name>
    <dbReference type="NCBI Taxonomy" id="263475"/>
    <lineage>
        <taxon>Bacteria</taxon>
        <taxon>Bacillati</taxon>
        <taxon>Bacillota</taxon>
        <taxon>Bacilli</taxon>
        <taxon>Bacillales</taxon>
        <taxon>Caryophanaceae</taxon>
        <taxon>Viridibacillus</taxon>
    </lineage>
</organism>
<dbReference type="PIRSF" id="PIRSF031501">
    <property type="entry name" value="QueT"/>
    <property type="match status" value="1"/>
</dbReference>
<dbReference type="GeneID" id="301137569"/>
<dbReference type="AlphaFoldDB" id="A0A0M0LFT6"/>
<dbReference type="STRING" id="263475.AMD00_15845"/>
<dbReference type="InterPro" id="IPR010387">
    <property type="entry name" value="QueT"/>
</dbReference>
<evidence type="ECO:0000313" key="1">
    <source>
        <dbReference type="EMBL" id="KOO49792.1"/>
    </source>
</evidence>
<name>A0A0M0LFT6_9BACL</name>
<dbReference type="PATRIC" id="fig|263475.3.peg.4447"/>
<dbReference type="PANTHER" id="PTHR40044:SF1">
    <property type="entry name" value="INTEGRAL MEMBRANE PROTEIN"/>
    <property type="match status" value="1"/>
</dbReference>
<sequence>MKVKSLATSGIIAALYIAVSMLIAPLAFGALQFRIAEMFNHLVVFNKKFFVGIVIGVLITNLFSPLGMYDLIFGLGQSVLALSITIFAKRFIKGHVKQMIFGTLVFTFTMFLIAIELNLAFQLPFLYTWLTVAVGELVVMGIGIPIMLALNKRINFSKLIED</sequence>
<dbReference type="EMBL" id="LILB01000005">
    <property type="protein sequence ID" value="KOO49792.1"/>
    <property type="molecule type" value="Genomic_DNA"/>
</dbReference>